<dbReference type="STRING" id="560819.SAMN05428998_11654"/>
<sequence length="162" mass="17138">MASSPAPRGAAAREPRDRALLEQAVALAGCCEPSQTAYSVGSVIADAAGRVLATGFSRELGPAWHAEEVALHKARQAGLDLADATIYASMEPCGLRLSGRKPCADHILEAGIRRVVLALREPPKFVENEAIDRLQRFGVAIVEIPELAEAARLPNRHLLGGG</sequence>
<evidence type="ECO:0000259" key="1">
    <source>
        <dbReference type="PROSITE" id="PS51747"/>
    </source>
</evidence>
<proteinExistence type="predicted"/>
<dbReference type="InterPro" id="IPR016193">
    <property type="entry name" value="Cytidine_deaminase-like"/>
</dbReference>
<dbReference type="InterPro" id="IPR002125">
    <property type="entry name" value="CMP_dCMP_dom"/>
</dbReference>
<organism evidence="2 3">
    <name type="scientific">Tistlia consotensis USBA 355</name>
    <dbReference type="NCBI Taxonomy" id="560819"/>
    <lineage>
        <taxon>Bacteria</taxon>
        <taxon>Pseudomonadati</taxon>
        <taxon>Pseudomonadota</taxon>
        <taxon>Alphaproteobacteria</taxon>
        <taxon>Rhodospirillales</taxon>
        <taxon>Rhodovibrionaceae</taxon>
        <taxon>Tistlia</taxon>
    </lineage>
</organism>
<dbReference type="AlphaFoldDB" id="A0A1Y6C623"/>
<dbReference type="Gene3D" id="3.40.140.10">
    <property type="entry name" value="Cytidine Deaminase, domain 2"/>
    <property type="match status" value="1"/>
</dbReference>
<dbReference type="PANTHER" id="PTHR11079">
    <property type="entry name" value="CYTOSINE DEAMINASE FAMILY MEMBER"/>
    <property type="match status" value="1"/>
</dbReference>
<keyword evidence="3" id="KW-1185">Reference proteome</keyword>
<dbReference type="Pfam" id="PF18785">
    <property type="entry name" value="Inv-AAD"/>
    <property type="match status" value="1"/>
</dbReference>
<dbReference type="SUPFAM" id="SSF53927">
    <property type="entry name" value="Cytidine deaminase-like"/>
    <property type="match status" value="1"/>
</dbReference>
<dbReference type="EMBL" id="FWZX01000016">
    <property type="protein sequence ID" value="SMF45898.1"/>
    <property type="molecule type" value="Genomic_DNA"/>
</dbReference>
<evidence type="ECO:0000313" key="2">
    <source>
        <dbReference type="EMBL" id="SMF45898.1"/>
    </source>
</evidence>
<dbReference type="GO" id="GO:0008835">
    <property type="term" value="F:diaminohydroxyphosphoribosylaminopyrimidine deaminase activity"/>
    <property type="evidence" value="ECO:0007669"/>
    <property type="project" value="TreeGrafter"/>
</dbReference>
<reference evidence="2 3" key="1">
    <citation type="submission" date="2017-04" db="EMBL/GenBank/DDBJ databases">
        <authorList>
            <person name="Afonso C.L."/>
            <person name="Miller P.J."/>
            <person name="Scott M.A."/>
            <person name="Spackman E."/>
            <person name="Goraichik I."/>
            <person name="Dimitrov K.M."/>
            <person name="Suarez D.L."/>
            <person name="Swayne D.E."/>
        </authorList>
    </citation>
    <scope>NUCLEOTIDE SEQUENCE [LARGE SCALE GENOMIC DNA]</scope>
    <source>
        <strain evidence="2 3">USBA 355</strain>
    </source>
</reference>
<accession>A0A1Y6C623</accession>
<evidence type="ECO:0000313" key="3">
    <source>
        <dbReference type="Proteomes" id="UP000192917"/>
    </source>
</evidence>
<protein>
    <submittedName>
        <fullName evidence="2">Diaminohydroxyphosphoribosylaminopyrimidine deaminase</fullName>
    </submittedName>
</protein>
<dbReference type="PANTHER" id="PTHR11079:SF162">
    <property type="entry name" value="RIBOFLAVIN BIOSYNTHESIS PROTEIN PYRD, CHLOROPLASTIC"/>
    <property type="match status" value="1"/>
</dbReference>
<feature type="domain" description="CMP/dCMP-type deaminase" evidence="1">
    <location>
        <begin position="15"/>
        <end position="137"/>
    </location>
</feature>
<dbReference type="PROSITE" id="PS51747">
    <property type="entry name" value="CYT_DCMP_DEAMINASES_2"/>
    <property type="match status" value="1"/>
</dbReference>
<gene>
    <name evidence="2" type="ORF">SAMN05428998_11654</name>
</gene>
<dbReference type="Proteomes" id="UP000192917">
    <property type="component" value="Unassembled WGS sequence"/>
</dbReference>
<name>A0A1Y6C623_9PROT</name>